<feature type="transmembrane region" description="Helical" evidence="2">
    <location>
        <begin position="188"/>
        <end position="209"/>
    </location>
</feature>
<feature type="transmembrane region" description="Helical" evidence="2">
    <location>
        <begin position="140"/>
        <end position="167"/>
    </location>
</feature>
<reference evidence="4" key="1">
    <citation type="submission" date="2021-10" db="EMBL/GenBank/DDBJ databases">
        <title>Streptomyces nigrumlapis sp.nov.,an antimicrobial producing actinobacterium isolated from Black Gobi rocks.</title>
        <authorList>
            <person name="Wen Y."/>
            <person name="Zhang W."/>
            <person name="Liu X.G."/>
        </authorList>
    </citation>
    <scope>NUCLEOTIDE SEQUENCE</scope>
    <source>
        <strain evidence="4">ST13-2-2</strain>
    </source>
</reference>
<keyword evidence="2" id="KW-0472">Membrane</keyword>
<feature type="region of interest" description="Disordered" evidence="1">
    <location>
        <begin position="31"/>
        <end position="69"/>
    </location>
</feature>
<gene>
    <name evidence="4" type="ORF">K9S39_41665</name>
</gene>
<evidence type="ECO:0000256" key="2">
    <source>
        <dbReference type="SAM" id="Phobius"/>
    </source>
</evidence>
<keyword evidence="5" id="KW-1185">Reference proteome</keyword>
<sequence>MDRAAGGAWRLVLVLCTAVILTTAMAAHAAAAPEPKPSVSTSAQPAPSDSAKPGAKDQRPTPDGRTGVAYEDTAQGKAAARKALREKKESLRKKLKRLGIGKDDLLDSFHVTDEHGIPVSAFKIYAESGEWSDWDLKVQAWLTSLLFMCVKWLVAFACWLIAWALGFKLASLLLKPALAVSDSLYNSVLLQLGLPGLFLAFSGTVAAWISSSVTAPVVGASSPRPC</sequence>
<evidence type="ECO:0000313" key="4">
    <source>
        <dbReference type="EMBL" id="UQA97502.1"/>
    </source>
</evidence>
<dbReference type="Proteomes" id="UP000830115">
    <property type="component" value="Chromosome"/>
</dbReference>
<protein>
    <submittedName>
        <fullName evidence="4">Uncharacterized protein</fullName>
    </submittedName>
</protein>
<dbReference type="EMBL" id="CP086322">
    <property type="protein sequence ID" value="UQA97502.1"/>
    <property type="molecule type" value="Genomic_DNA"/>
</dbReference>
<name>A0ABY4MJX4_9ACTN</name>
<feature type="signal peptide" evidence="3">
    <location>
        <begin position="1"/>
        <end position="26"/>
    </location>
</feature>
<keyword evidence="2" id="KW-0812">Transmembrane</keyword>
<organism evidence="4 5">
    <name type="scientific">Streptomyces halobius</name>
    <dbReference type="NCBI Taxonomy" id="2879846"/>
    <lineage>
        <taxon>Bacteria</taxon>
        <taxon>Bacillati</taxon>
        <taxon>Actinomycetota</taxon>
        <taxon>Actinomycetes</taxon>
        <taxon>Kitasatosporales</taxon>
        <taxon>Streptomycetaceae</taxon>
        <taxon>Streptomyces</taxon>
    </lineage>
</organism>
<accession>A0ABY4MJX4</accession>
<keyword evidence="2" id="KW-1133">Transmembrane helix</keyword>
<evidence type="ECO:0000256" key="3">
    <source>
        <dbReference type="SAM" id="SignalP"/>
    </source>
</evidence>
<keyword evidence="3" id="KW-0732">Signal</keyword>
<feature type="chain" id="PRO_5046839933" evidence="3">
    <location>
        <begin position="27"/>
        <end position="226"/>
    </location>
</feature>
<dbReference type="RefSeq" id="WP_248868469.1">
    <property type="nucleotide sequence ID" value="NZ_CP086322.1"/>
</dbReference>
<proteinExistence type="predicted"/>
<evidence type="ECO:0000256" key="1">
    <source>
        <dbReference type="SAM" id="MobiDB-lite"/>
    </source>
</evidence>
<feature type="compositionally biased region" description="Polar residues" evidence="1">
    <location>
        <begin position="38"/>
        <end position="47"/>
    </location>
</feature>
<evidence type="ECO:0000313" key="5">
    <source>
        <dbReference type="Proteomes" id="UP000830115"/>
    </source>
</evidence>